<name>A0A914WHI0_9BILA</name>
<proteinExistence type="predicted"/>
<dbReference type="Proteomes" id="UP000887566">
    <property type="component" value="Unplaced"/>
</dbReference>
<evidence type="ECO:0000313" key="1">
    <source>
        <dbReference type="Proteomes" id="UP000887566"/>
    </source>
</evidence>
<evidence type="ECO:0000313" key="3">
    <source>
        <dbReference type="WBParaSite" id="PSAMB.scaffold822size40855.g9008.t1"/>
    </source>
</evidence>
<evidence type="ECO:0000313" key="2">
    <source>
        <dbReference type="WBParaSite" id="PSAMB.scaffold3926size16387.g22920.t1"/>
    </source>
</evidence>
<keyword evidence="1" id="KW-1185">Reference proteome</keyword>
<reference evidence="2 3" key="1">
    <citation type="submission" date="2022-11" db="UniProtKB">
        <authorList>
            <consortium name="WormBaseParasite"/>
        </authorList>
    </citation>
    <scope>IDENTIFICATION</scope>
</reference>
<accession>A0A914WHI0</accession>
<dbReference type="PANTHER" id="PTHR44147">
    <property type="entry name" value="DEHYDROGENASE/REDUCTASE SDR FAMILY MEMBER 1"/>
    <property type="match status" value="1"/>
</dbReference>
<dbReference type="AlphaFoldDB" id="A0A914WHI0"/>
<sequence length="331" mass="35646">MAAVKPLSGKVAIVTGASRGIGRGIALQLGQEGATVYVTGRSPKESDSNEAAQNNLPTLQSAANEITSRGGKGIAVYCDHRNADDIARLFEQVASEQNGQLDILVNNAFSAVNDITKANGKKFWELEPSFWDSVNDVGLRNHYICSVHAARLMVPKRSGLIVTISSPGGLRYLMNVAYGVGKCAKDRMAADMAVELKEHAVTSISLWPGTVKTELVMHNIKEGMFEDYHLEGLDGDDIKNIIEDGESIEFSGMCVAALAKDPKVIKFTGRTLFVGDLGDKYGLVDIDGRKVPSTRSVKALLGLLQYKKTAALVPGFIKIPGWIMSASQSKF</sequence>
<dbReference type="Gene3D" id="3.40.50.720">
    <property type="entry name" value="NAD(P)-binding Rossmann-like Domain"/>
    <property type="match status" value="1"/>
</dbReference>
<dbReference type="Pfam" id="PF00106">
    <property type="entry name" value="adh_short"/>
    <property type="match status" value="1"/>
</dbReference>
<protein>
    <submittedName>
        <fullName evidence="2 3">Dehydrogenase/reductase SDR family member 1</fullName>
    </submittedName>
</protein>
<dbReference type="InterPro" id="IPR002347">
    <property type="entry name" value="SDR_fam"/>
</dbReference>
<dbReference type="WBParaSite" id="PSAMB.scaffold822size40855.g9008.t1">
    <property type="protein sequence ID" value="PSAMB.scaffold822size40855.g9008.t1"/>
    <property type="gene ID" value="PSAMB.scaffold822size40855.g9008"/>
</dbReference>
<organism evidence="1 2">
    <name type="scientific">Plectus sambesii</name>
    <dbReference type="NCBI Taxonomy" id="2011161"/>
    <lineage>
        <taxon>Eukaryota</taxon>
        <taxon>Metazoa</taxon>
        <taxon>Ecdysozoa</taxon>
        <taxon>Nematoda</taxon>
        <taxon>Chromadorea</taxon>
        <taxon>Plectida</taxon>
        <taxon>Plectina</taxon>
        <taxon>Plectoidea</taxon>
        <taxon>Plectidae</taxon>
        <taxon>Plectus</taxon>
    </lineage>
</organism>
<dbReference type="WBParaSite" id="PSAMB.scaffold3926size16387.g22920.t1">
    <property type="protein sequence ID" value="PSAMB.scaffold3926size16387.g22920.t1"/>
    <property type="gene ID" value="PSAMB.scaffold3926size16387.g22920"/>
</dbReference>
<dbReference type="PRINTS" id="PR00081">
    <property type="entry name" value="GDHRDH"/>
</dbReference>
<dbReference type="InterPro" id="IPR036291">
    <property type="entry name" value="NAD(P)-bd_dom_sf"/>
</dbReference>
<dbReference type="PANTHER" id="PTHR44147:SF2">
    <property type="entry name" value="DEHYDROGENASE_REDUCTASE SDR FAMILY MEMBER 1"/>
    <property type="match status" value="1"/>
</dbReference>
<dbReference type="SUPFAM" id="SSF51735">
    <property type="entry name" value="NAD(P)-binding Rossmann-fold domains"/>
    <property type="match status" value="1"/>
</dbReference>